<reference evidence="2 3" key="1">
    <citation type="submission" date="2013-12" db="EMBL/GenBank/DDBJ databases">
        <authorList>
            <person name="Zelazny A."/>
            <person name="Olivier K."/>
            <person name="Holland S."/>
            <person name="Lenaerts A."/>
            <person name="Ordway D."/>
            <person name="DeGroote M.A."/>
            <person name="Parker T."/>
            <person name="Sizemore C."/>
            <person name="Tallon L.J."/>
            <person name="Sadzewicz L.K."/>
            <person name="Sengamalay N."/>
            <person name="Fraser C.M."/>
            <person name="Hine E."/>
            <person name="Shefchek K.A."/>
            <person name="Das S.P."/>
            <person name="Tettelin H."/>
        </authorList>
    </citation>
    <scope>NUCLEOTIDE SEQUENCE [LARGE SCALE GENOMIC DNA]</scope>
    <source>
        <strain evidence="2 3">1948</strain>
    </source>
</reference>
<accession>A0A829QEI0</accession>
<evidence type="ECO:0000256" key="1">
    <source>
        <dbReference type="SAM" id="MobiDB-lite"/>
    </source>
</evidence>
<dbReference type="Proteomes" id="UP000021210">
    <property type="component" value="Unassembled WGS sequence"/>
</dbReference>
<feature type="region of interest" description="Disordered" evidence="1">
    <location>
        <begin position="22"/>
        <end position="44"/>
    </location>
</feature>
<evidence type="ECO:0000313" key="2">
    <source>
        <dbReference type="EMBL" id="EUA61013.1"/>
    </source>
</evidence>
<dbReference type="AlphaFoldDB" id="A0A829QEI0"/>
<name>A0A829QEI0_9MYCO</name>
<organism evidence="2 3">
    <name type="scientific">Mycobacteroides abscessus 1948</name>
    <dbReference type="NCBI Taxonomy" id="1299323"/>
    <lineage>
        <taxon>Bacteria</taxon>
        <taxon>Bacillati</taxon>
        <taxon>Actinomycetota</taxon>
        <taxon>Actinomycetes</taxon>
        <taxon>Mycobacteriales</taxon>
        <taxon>Mycobacteriaceae</taxon>
        <taxon>Mycobacteroides</taxon>
        <taxon>Mycobacteroides abscessus</taxon>
    </lineage>
</organism>
<sequence>MLEHVWGDTVAGFLLGRARASVESGTTIDPNSTRPSPRRPTRVLTASLTIPGSARIRRPNSARR</sequence>
<gene>
    <name evidence="2" type="ORF">I542_1151</name>
</gene>
<dbReference type="EMBL" id="JAOH01000002">
    <property type="protein sequence ID" value="EUA61013.1"/>
    <property type="molecule type" value="Genomic_DNA"/>
</dbReference>
<evidence type="ECO:0000313" key="3">
    <source>
        <dbReference type="Proteomes" id="UP000021210"/>
    </source>
</evidence>
<comment type="caution">
    <text evidence="2">The sequence shown here is derived from an EMBL/GenBank/DDBJ whole genome shotgun (WGS) entry which is preliminary data.</text>
</comment>
<proteinExistence type="predicted"/>
<protein>
    <submittedName>
        <fullName evidence="2">Uncharacterized protein</fullName>
    </submittedName>
</protein>